<dbReference type="EMBL" id="CADCUA010000525">
    <property type="protein sequence ID" value="CAA9341839.1"/>
    <property type="molecule type" value="Genomic_DNA"/>
</dbReference>
<sequence>MRASSQRCFENAPVLDARRAVGVRSPASDDRSPRRHGHVFRSPPVGQAQQLHSGAAIQD</sequence>
<feature type="region of interest" description="Disordered" evidence="1">
    <location>
        <begin position="19"/>
        <end position="59"/>
    </location>
</feature>
<evidence type="ECO:0000256" key="1">
    <source>
        <dbReference type="SAM" id="MobiDB-lite"/>
    </source>
</evidence>
<protein>
    <submittedName>
        <fullName evidence="2">Uncharacterized protein</fullName>
    </submittedName>
</protein>
<accession>A0A6J4LTB1</accession>
<proteinExistence type="predicted"/>
<evidence type="ECO:0000313" key="2">
    <source>
        <dbReference type="EMBL" id="CAA9341839.1"/>
    </source>
</evidence>
<organism evidence="2">
    <name type="scientific">uncultured Lysobacter sp</name>
    <dbReference type="NCBI Taxonomy" id="271060"/>
    <lineage>
        <taxon>Bacteria</taxon>
        <taxon>Pseudomonadati</taxon>
        <taxon>Pseudomonadota</taxon>
        <taxon>Gammaproteobacteria</taxon>
        <taxon>Lysobacterales</taxon>
        <taxon>Lysobacteraceae</taxon>
        <taxon>Lysobacter</taxon>
        <taxon>environmental samples</taxon>
    </lineage>
</organism>
<gene>
    <name evidence="2" type="ORF">AVDCRST_MAG71-2296</name>
</gene>
<dbReference type="AlphaFoldDB" id="A0A6J4LTB1"/>
<reference evidence="2" key="1">
    <citation type="submission" date="2020-02" db="EMBL/GenBank/DDBJ databases">
        <authorList>
            <person name="Meier V. D."/>
        </authorList>
    </citation>
    <scope>NUCLEOTIDE SEQUENCE</scope>
    <source>
        <strain evidence="2">AVDCRST_MAG71</strain>
    </source>
</reference>
<name>A0A6J4LTB1_9GAMM</name>